<protein>
    <submittedName>
        <fullName evidence="2">Uncharacterized protein</fullName>
    </submittedName>
</protein>
<feature type="region of interest" description="Disordered" evidence="1">
    <location>
        <begin position="1"/>
        <end position="22"/>
    </location>
</feature>
<reference evidence="2" key="1">
    <citation type="submission" date="2018-05" db="EMBL/GenBank/DDBJ databases">
        <authorList>
            <person name="Lanie J.A."/>
            <person name="Ng W.-L."/>
            <person name="Kazmierczak K.M."/>
            <person name="Andrzejewski T.M."/>
            <person name="Davidsen T.M."/>
            <person name="Wayne K.J."/>
            <person name="Tettelin H."/>
            <person name="Glass J.I."/>
            <person name="Rusch D."/>
            <person name="Podicherti R."/>
            <person name="Tsui H.-C.T."/>
            <person name="Winkler M.E."/>
        </authorList>
    </citation>
    <scope>NUCLEOTIDE SEQUENCE</scope>
</reference>
<dbReference type="EMBL" id="UINC01021408">
    <property type="protein sequence ID" value="SVA88895.1"/>
    <property type="molecule type" value="Genomic_DNA"/>
</dbReference>
<dbReference type="AlphaFoldDB" id="A0A381ZI01"/>
<accession>A0A381ZI01</accession>
<gene>
    <name evidence="2" type="ORF">METZ01_LOCUS141749</name>
</gene>
<organism evidence="2">
    <name type="scientific">marine metagenome</name>
    <dbReference type="NCBI Taxonomy" id="408172"/>
    <lineage>
        <taxon>unclassified sequences</taxon>
        <taxon>metagenomes</taxon>
        <taxon>ecological metagenomes</taxon>
    </lineage>
</organism>
<name>A0A381ZI01_9ZZZZ</name>
<proteinExistence type="predicted"/>
<evidence type="ECO:0000313" key="2">
    <source>
        <dbReference type="EMBL" id="SVA88895.1"/>
    </source>
</evidence>
<sequence length="88" mass="9849">MGKTKEDTQKQQTLGSGLNQETEENIRVNLHGLSGEPEAVQVDIPSENLVEGSQFIYNNVAYQVTRTILEDVEHPLVYLMVLDIFADS</sequence>
<evidence type="ECO:0000256" key="1">
    <source>
        <dbReference type="SAM" id="MobiDB-lite"/>
    </source>
</evidence>
<feature type="compositionally biased region" description="Polar residues" evidence="1">
    <location>
        <begin position="10"/>
        <end position="20"/>
    </location>
</feature>